<evidence type="ECO:0000313" key="5">
    <source>
        <dbReference type="Proteomes" id="UP000284403"/>
    </source>
</evidence>
<protein>
    <recommendedName>
        <fullName evidence="6">Transmembrane protein</fullName>
    </recommendedName>
</protein>
<keyword evidence="2" id="KW-1133">Transmembrane helix</keyword>
<feature type="signal peptide" evidence="3">
    <location>
        <begin position="1"/>
        <end position="16"/>
    </location>
</feature>
<proteinExistence type="predicted"/>
<feature type="chain" id="PRO_5018773195" description="Transmembrane protein" evidence="3">
    <location>
        <begin position="17"/>
        <end position="253"/>
    </location>
</feature>
<dbReference type="EMBL" id="MKKU01001161">
    <property type="protein sequence ID" value="RNE97218.1"/>
    <property type="molecule type" value="Genomic_DNA"/>
</dbReference>
<feature type="region of interest" description="Disordered" evidence="1">
    <location>
        <begin position="198"/>
        <end position="227"/>
    </location>
</feature>
<organism evidence="4 5">
    <name type="scientific">Trypanosoma conorhini</name>
    <dbReference type="NCBI Taxonomy" id="83891"/>
    <lineage>
        <taxon>Eukaryota</taxon>
        <taxon>Discoba</taxon>
        <taxon>Euglenozoa</taxon>
        <taxon>Kinetoplastea</taxon>
        <taxon>Metakinetoplastina</taxon>
        <taxon>Trypanosomatida</taxon>
        <taxon>Trypanosomatidae</taxon>
        <taxon>Trypanosoma</taxon>
    </lineage>
</organism>
<keyword evidence="2" id="KW-0472">Membrane</keyword>
<evidence type="ECO:0000256" key="1">
    <source>
        <dbReference type="SAM" id="MobiDB-lite"/>
    </source>
</evidence>
<evidence type="ECO:0000256" key="3">
    <source>
        <dbReference type="SAM" id="SignalP"/>
    </source>
</evidence>
<comment type="caution">
    <text evidence="4">The sequence shown here is derived from an EMBL/GenBank/DDBJ whole genome shotgun (WGS) entry which is preliminary data.</text>
</comment>
<dbReference type="GeneID" id="40323124"/>
<evidence type="ECO:0008006" key="6">
    <source>
        <dbReference type="Google" id="ProtNLM"/>
    </source>
</evidence>
<dbReference type="RefSeq" id="XP_029223549.1">
    <property type="nucleotide sequence ID" value="XM_029376330.1"/>
</dbReference>
<dbReference type="OrthoDB" id="266882at2759"/>
<evidence type="ECO:0000256" key="2">
    <source>
        <dbReference type="SAM" id="Phobius"/>
    </source>
</evidence>
<keyword evidence="3" id="KW-0732">Signal</keyword>
<evidence type="ECO:0000313" key="4">
    <source>
        <dbReference type="EMBL" id="RNE97218.1"/>
    </source>
</evidence>
<reference evidence="4 5" key="1">
    <citation type="journal article" date="2018" name="BMC Genomics">
        <title>Genomic comparison of Trypanosoma conorhini and Trypanosoma rangeli to Trypanosoma cruzi strains of high and low virulence.</title>
        <authorList>
            <person name="Bradwell K.R."/>
            <person name="Koparde V.N."/>
            <person name="Matveyev A.V."/>
            <person name="Serrano M.G."/>
            <person name="Alves J.M."/>
            <person name="Parikh H."/>
            <person name="Huang B."/>
            <person name="Lee V."/>
            <person name="Espinosa-Alvarez O."/>
            <person name="Ortiz P.A."/>
            <person name="Costa-Martins A.G."/>
            <person name="Teixeira M.M."/>
            <person name="Buck G.A."/>
        </authorList>
    </citation>
    <scope>NUCLEOTIDE SEQUENCE [LARGE SCALE GENOMIC DNA]</scope>
    <source>
        <strain evidence="4 5">025E</strain>
    </source>
</reference>
<feature type="compositionally biased region" description="Basic and acidic residues" evidence="1">
    <location>
        <begin position="207"/>
        <end position="227"/>
    </location>
</feature>
<gene>
    <name evidence="4" type="ORF">Tco025E_09513</name>
</gene>
<keyword evidence="2" id="KW-0812">Transmembrane</keyword>
<name>A0A3R7JXW8_9TRYP</name>
<dbReference type="AlphaFoldDB" id="A0A3R7JXW8"/>
<feature type="transmembrane region" description="Helical" evidence="2">
    <location>
        <begin position="63"/>
        <end position="86"/>
    </location>
</feature>
<sequence>MLALHVILNALACAFAAYTLSILSHTMHEVPCSSFRGDTATFCSAAQEIDPGFVLAVRARHPVHATLALSVLFLFLCTVEFLASLISPMPDANTLQTLQKAKPETNVFFPSVYAPDGIGEMEKQRLRTHIAHRLRTQLQEQMQQQDLLLTRNVTISEIVLAKREKSLMDDLPNGARAMNTLNWNDDEPQDPLHYMISPVGTSSETSSAKEEEQIKPGGRNEDRQIPPRLLEEVVRISSRIEASVGGKTNTAGL</sequence>
<dbReference type="Proteomes" id="UP000284403">
    <property type="component" value="Unassembled WGS sequence"/>
</dbReference>
<keyword evidence="5" id="KW-1185">Reference proteome</keyword>
<accession>A0A3R7JXW8</accession>